<evidence type="ECO:0000313" key="6">
    <source>
        <dbReference type="EMBL" id="BAL54838.1"/>
    </source>
</evidence>
<dbReference type="Gene3D" id="1.10.10.10">
    <property type="entry name" value="Winged helix-like DNA-binding domain superfamily/Winged helix DNA-binding domain"/>
    <property type="match status" value="1"/>
</dbReference>
<evidence type="ECO:0000256" key="1">
    <source>
        <dbReference type="ARBA" id="ARBA00023015"/>
    </source>
</evidence>
<dbReference type="GO" id="GO:0005829">
    <property type="term" value="C:cytosol"/>
    <property type="evidence" value="ECO:0007669"/>
    <property type="project" value="TreeGrafter"/>
</dbReference>
<dbReference type="EMBL" id="AP011701">
    <property type="protein sequence ID" value="BAL54838.1"/>
    <property type="molecule type" value="Genomic_DNA"/>
</dbReference>
<dbReference type="PANTHER" id="PTHR24567">
    <property type="entry name" value="CRP FAMILY TRANSCRIPTIONAL REGULATORY PROTEIN"/>
    <property type="match status" value="1"/>
</dbReference>
<dbReference type="SUPFAM" id="SSF46785">
    <property type="entry name" value="Winged helix' DNA-binding domain"/>
    <property type="match status" value="1"/>
</dbReference>
<dbReference type="Pfam" id="PF13545">
    <property type="entry name" value="HTH_Crp_2"/>
    <property type="match status" value="1"/>
</dbReference>
<dbReference type="PROSITE" id="PS50042">
    <property type="entry name" value="CNMP_BINDING_3"/>
    <property type="match status" value="1"/>
</dbReference>
<keyword evidence="2" id="KW-0238">DNA-binding</keyword>
<reference evidence="6" key="2">
    <citation type="journal article" date="2012" name="PLoS ONE">
        <title>A Deeply Branching Thermophilic Bacterium with an Ancient Acetyl-CoA Pathway Dominates a Subsurface Ecosystem.</title>
        <authorList>
            <person name="Takami H."/>
            <person name="Noguchi H."/>
            <person name="Takaki Y."/>
            <person name="Uchiyama I."/>
            <person name="Toyoda A."/>
            <person name="Nishi S."/>
            <person name="Chee G.-J."/>
            <person name="Arai W."/>
            <person name="Nunoura T."/>
            <person name="Itoh T."/>
            <person name="Hattori M."/>
            <person name="Takai K."/>
        </authorList>
    </citation>
    <scope>NUCLEOTIDE SEQUENCE</scope>
</reference>
<dbReference type="PROSITE" id="PS51063">
    <property type="entry name" value="HTH_CRP_2"/>
    <property type="match status" value="1"/>
</dbReference>
<dbReference type="InterPro" id="IPR036390">
    <property type="entry name" value="WH_DNA-bd_sf"/>
</dbReference>
<accession>H5SFA2</accession>
<dbReference type="GO" id="GO:0003700">
    <property type="term" value="F:DNA-binding transcription factor activity"/>
    <property type="evidence" value="ECO:0007669"/>
    <property type="project" value="TreeGrafter"/>
</dbReference>
<dbReference type="Pfam" id="PF00027">
    <property type="entry name" value="cNMP_binding"/>
    <property type="match status" value="1"/>
</dbReference>
<keyword evidence="3" id="KW-0804">Transcription</keyword>
<dbReference type="InterPro" id="IPR000595">
    <property type="entry name" value="cNMP-bd_dom"/>
</dbReference>
<evidence type="ECO:0000259" key="4">
    <source>
        <dbReference type="PROSITE" id="PS50042"/>
    </source>
</evidence>
<name>H5SFA2_9BACT</name>
<dbReference type="InterPro" id="IPR018490">
    <property type="entry name" value="cNMP-bd_dom_sf"/>
</dbReference>
<dbReference type="InterPro" id="IPR036388">
    <property type="entry name" value="WH-like_DNA-bd_sf"/>
</dbReference>
<dbReference type="InterPro" id="IPR014710">
    <property type="entry name" value="RmlC-like_jellyroll"/>
</dbReference>
<evidence type="ECO:0000256" key="3">
    <source>
        <dbReference type="ARBA" id="ARBA00023163"/>
    </source>
</evidence>
<dbReference type="SMART" id="SM00100">
    <property type="entry name" value="cNMP"/>
    <property type="match status" value="1"/>
</dbReference>
<gene>
    <name evidence="6" type="ORF">HGMM_F21A08C21</name>
</gene>
<evidence type="ECO:0000256" key="2">
    <source>
        <dbReference type="ARBA" id="ARBA00023125"/>
    </source>
</evidence>
<sequence length="225" mass="25823">MLSMAGHQPNGQQIAEALSEIVESTSGRFYKKGEVIYQPGDIDDRVYFVREGKVKLAYLDESGRKLTLAILGQGEIFGEMVLVGAKRREHLAQVLQDAIIHPIEREKFFYLLERKPWLALEIIQLFGKRARDLEQKLEDLIFKDITTRLSRQLLRLIEEHGEQTPEGTQISFKITHKELADLIGSARENTTSALNRLAKEGILDKKRYYIIIKDEEKLKEKSGTL</sequence>
<dbReference type="AlphaFoldDB" id="H5SFA2"/>
<feature type="domain" description="HTH crp-type" evidence="5">
    <location>
        <begin position="143"/>
        <end position="216"/>
    </location>
</feature>
<dbReference type="CDD" id="cd00038">
    <property type="entry name" value="CAP_ED"/>
    <property type="match status" value="1"/>
</dbReference>
<feature type="domain" description="Cyclic nucleotide-binding" evidence="4">
    <location>
        <begin position="18"/>
        <end position="129"/>
    </location>
</feature>
<dbReference type="InterPro" id="IPR050397">
    <property type="entry name" value="Env_Response_Regulators"/>
</dbReference>
<dbReference type="GO" id="GO:0003677">
    <property type="term" value="F:DNA binding"/>
    <property type="evidence" value="ECO:0007669"/>
    <property type="project" value="UniProtKB-KW"/>
</dbReference>
<reference evidence="6" key="1">
    <citation type="journal article" date="2005" name="Environ. Microbiol.">
        <title>Genetic and functional properties of uncultivated thermophilic crenarchaeotes from a subsurface gold mine as revealed by analysis of genome fragments.</title>
        <authorList>
            <person name="Nunoura T."/>
            <person name="Hirayama H."/>
            <person name="Takami H."/>
            <person name="Oida H."/>
            <person name="Nishi S."/>
            <person name="Shimamura S."/>
            <person name="Suzuki Y."/>
            <person name="Inagaki F."/>
            <person name="Takai K."/>
            <person name="Nealson K.H."/>
            <person name="Horikoshi K."/>
        </authorList>
    </citation>
    <scope>NUCLEOTIDE SEQUENCE</scope>
</reference>
<evidence type="ECO:0000259" key="5">
    <source>
        <dbReference type="PROSITE" id="PS51063"/>
    </source>
</evidence>
<dbReference type="InterPro" id="IPR012318">
    <property type="entry name" value="HTH_CRP"/>
</dbReference>
<protein>
    <submittedName>
        <fullName evidence="6">Transcriptional regulator, Crp/Fnr family</fullName>
    </submittedName>
</protein>
<keyword evidence="1" id="KW-0805">Transcription regulation</keyword>
<dbReference type="Gene3D" id="2.60.120.10">
    <property type="entry name" value="Jelly Rolls"/>
    <property type="match status" value="1"/>
</dbReference>
<dbReference type="PANTHER" id="PTHR24567:SF74">
    <property type="entry name" value="HTH-TYPE TRANSCRIPTIONAL REGULATOR ARCR"/>
    <property type="match status" value="1"/>
</dbReference>
<organism evidence="6">
    <name type="scientific">uncultured Acetothermia bacterium</name>
    <dbReference type="NCBI Taxonomy" id="236499"/>
    <lineage>
        <taxon>Bacteria</taxon>
        <taxon>Candidatus Bipolaricaulota</taxon>
        <taxon>environmental samples</taxon>
    </lineage>
</organism>
<proteinExistence type="predicted"/>
<dbReference type="SUPFAM" id="SSF51206">
    <property type="entry name" value="cAMP-binding domain-like"/>
    <property type="match status" value="1"/>
</dbReference>
<dbReference type="SMART" id="SM00419">
    <property type="entry name" value="HTH_CRP"/>
    <property type="match status" value="1"/>
</dbReference>